<protein>
    <submittedName>
        <fullName evidence="2">Uncharacterized protein</fullName>
    </submittedName>
</protein>
<gene>
    <name evidence="2" type="ORF">EAI_12537</name>
</gene>
<organism evidence="3">
    <name type="scientific">Harpegnathos saltator</name>
    <name type="common">Jerdon's jumping ant</name>
    <dbReference type="NCBI Taxonomy" id="610380"/>
    <lineage>
        <taxon>Eukaryota</taxon>
        <taxon>Metazoa</taxon>
        <taxon>Ecdysozoa</taxon>
        <taxon>Arthropoda</taxon>
        <taxon>Hexapoda</taxon>
        <taxon>Insecta</taxon>
        <taxon>Pterygota</taxon>
        <taxon>Neoptera</taxon>
        <taxon>Endopterygota</taxon>
        <taxon>Hymenoptera</taxon>
        <taxon>Apocrita</taxon>
        <taxon>Aculeata</taxon>
        <taxon>Formicoidea</taxon>
        <taxon>Formicidae</taxon>
        <taxon>Ponerinae</taxon>
        <taxon>Ponerini</taxon>
        <taxon>Harpegnathos</taxon>
    </lineage>
</organism>
<dbReference type="OMA" id="IAWNCAG"/>
<dbReference type="Proteomes" id="UP000008237">
    <property type="component" value="Unassembled WGS sequence"/>
</dbReference>
<dbReference type="EMBL" id="GL445975">
    <property type="protein sequence ID" value="EFN88685.1"/>
    <property type="molecule type" value="Genomic_DNA"/>
</dbReference>
<keyword evidence="3" id="KW-1185">Reference proteome</keyword>
<accession>E2B6J3</accession>
<keyword evidence="1" id="KW-0812">Transmembrane</keyword>
<evidence type="ECO:0000313" key="3">
    <source>
        <dbReference type="Proteomes" id="UP000008237"/>
    </source>
</evidence>
<keyword evidence="1" id="KW-1133">Transmembrane helix</keyword>
<evidence type="ECO:0000256" key="1">
    <source>
        <dbReference type="SAM" id="Phobius"/>
    </source>
</evidence>
<name>E2B6J3_HARSA</name>
<sequence>MMNSWRWYKKHDKQWGMRARNKLASIYAFIAWNCAGFAFYVLLKDKIPTDPAERRASLYNLTGVPGNLHVYQIKGFRLTNNFDVQKPEDLEDAIEE</sequence>
<proteinExistence type="predicted"/>
<evidence type="ECO:0000313" key="2">
    <source>
        <dbReference type="EMBL" id="EFN88685.1"/>
    </source>
</evidence>
<reference evidence="2 3" key="1">
    <citation type="journal article" date="2010" name="Science">
        <title>Genomic comparison of the ants Camponotus floridanus and Harpegnathos saltator.</title>
        <authorList>
            <person name="Bonasio R."/>
            <person name="Zhang G."/>
            <person name="Ye C."/>
            <person name="Mutti N.S."/>
            <person name="Fang X."/>
            <person name="Qin N."/>
            <person name="Donahue G."/>
            <person name="Yang P."/>
            <person name="Li Q."/>
            <person name="Li C."/>
            <person name="Zhang P."/>
            <person name="Huang Z."/>
            <person name="Berger S.L."/>
            <person name="Reinberg D."/>
            <person name="Wang J."/>
            <person name="Liebig J."/>
        </authorList>
    </citation>
    <scope>NUCLEOTIDE SEQUENCE [LARGE SCALE GENOMIC DNA]</scope>
    <source>
        <strain evidence="2 3">R22 G/1</strain>
    </source>
</reference>
<dbReference type="InParanoid" id="E2B6J3"/>
<feature type="transmembrane region" description="Helical" evidence="1">
    <location>
        <begin position="21"/>
        <end position="43"/>
    </location>
</feature>
<dbReference type="AlphaFoldDB" id="E2B6J3"/>
<keyword evidence="1" id="KW-0472">Membrane</keyword>